<comment type="caution">
    <text evidence="5">The sequence shown here is derived from an EMBL/GenBank/DDBJ whole genome shotgun (WGS) entry which is preliminary data.</text>
</comment>
<evidence type="ECO:0000313" key="5">
    <source>
        <dbReference type="EMBL" id="TFV99162.1"/>
    </source>
</evidence>
<dbReference type="Pfam" id="PF21302">
    <property type="entry name" value="Zn_ribbon_RlmA"/>
    <property type="match status" value="1"/>
</dbReference>
<keyword evidence="1" id="KW-0479">Metal-binding</keyword>
<feature type="binding site" evidence="2">
    <location>
        <begin position="97"/>
        <end position="98"/>
    </location>
    <ligand>
        <name>S-adenosyl-L-methionine</name>
        <dbReference type="ChEBI" id="CHEBI:59789"/>
    </ligand>
</feature>
<evidence type="ECO:0000256" key="1">
    <source>
        <dbReference type="PIRSR" id="PIRSR018249-1"/>
    </source>
</evidence>
<gene>
    <name evidence="5" type="ORF">E4M00_06600</name>
</gene>
<evidence type="ECO:0000259" key="3">
    <source>
        <dbReference type="Pfam" id="PF08241"/>
    </source>
</evidence>
<dbReference type="AlphaFoldDB" id="A0A4Y9R5J5"/>
<dbReference type="InterPro" id="IPR048647">
    <property type="entry name" value="RlmA_N"/>
</dbReference>
<keyword evidence="5" id="KW-0808">Transferase</keyword>
<evidence type="ECO:0000313" key="6">
    <source>
        <dbReference type="Proteomes" id="UP000298127"/>
    </source>
</evidence>
<dbReference type="Pfam" id="PF08241">
    <property type="entry name" value="Methyltransf_11"/>
    <property type="match status" value="1"/>
</dbReference>
<dbReference type="RefSeq" id="WP_135119636.1">
    <property type="nucleotide sequence ID" value="NZ_SPQZ01000002.1"/>
</dbReference>
<organism evidence="5 6">
    <name type="scientific">Orlajensenia leifsoniae</name>
    <dbReference type="NCBI Taxonomy" id="2561933"/>
    <lineage>
        <taxon>Bacteria</taxon>
        <taxon>Bacillati</taxon>
        <taxon>Actinomycetota</taxon>
        <taxon>Actinomycetes</taxon>
        <taxon>Micrococcales</taxon>
        <taxon>Microbacteriaceae</taxon>
        <taxon>Orlajensenia</taxon>
    </lineage>
</organism>
<keyword evidence="6" id="KW-1185">Reference proteome</keyword>
<keyword evidence="1" id="KW-0862">Zinc</keyword>
<feature type="domain" description="23S rRNA (guanine(745)-N(1))-methyltransferase N-terminal" evidence="4">
    <location>
        <begin position="11"/>
        <end position="48"/>
    </location>
</feature>
<dbReference type="Gene3D" id="3.40.50.150">
    <property type="entry name" value="Vaccinia Virus protein VP39"/>
    <property type="match status" value="1"/>
</dbReference>
<dbReference type="GO" id="GO:0032259">
    <property type="term" value="P:methylation"/>
    <property type="evidence" value="ECO:0007669"/>
    <property type="project" value="UniProtKB-KW"/>
</dbReference>
<evidence type="ECO:0000256" key="2">
    <source>
        <dbReference type="PIRSR" id="PIRSR018249-2"/>
    </source>
</evidence>
<proteinExistence type="predicted"/>
<feature type="domain" description="Methyltransferase type 11" evidence="3">
    <location>
        <begin position="91"/>
        <end position="178"/>
    </location>
</feature>
<name>A0A4Y9R5J5_9MICO</name>
<dbReference type="PIRSF" id="PIRSF018249">
    <property type="entry name" value="MyrA_prd"/>
    <property type="match status" value="1"/>
</dbReference>
<dbReference type="CDD" id="cd02440">
    <property type="entry name" value="AdoMet_MTases"/>
    <property type="match status" value="1"/>
</dbReference>
<dbReference type="SUPFAM" id="SSF53335">
    <property type="entry name" value="S-adenosyl-L-methionine-dependent methyltransferases"/>
    <property type="match status" value="1"/>
</dbReference>
<keyword evidence="2" id="KW-0949">S-adenosyl-L-methionine</keyword>
<protein>
    <submittedName>
        <fullName evidence="5">Methyltransferase domain-containing protein</fullName>
    </submittedName>
</protein>
<dbReference type="InterPro" id="IPR016718">
    <property type="entry name" value="rRNA_m1G-MeTrfase_A_prd"/>
</dbReference>
<dbReference type="GO" id="GO:0046872">
    <property type="term" value="F:metal ion binding"/>
    <property type="evidence" value="ECO:0007669"/>
    <property type="project" value="UniProtKB-KW"/>
</dbReference>
<dbReference type="InterPro" id="IPR013216">
    <property type="entry name" value="Methyltransf_11"/>
</dbReference>
<accession>A0A4Y9R5J5</accession>
<dbReference type="EMBL" id="SPQZ01000002">
    <property type="protein sequence ID" value="TFV99162.1"/>
    <property type="molecule type" value="Genomic_DNA"/>
</dbReference>
<sequence length="270" mass="28761">MTLASLAEWLRCPHCGSPLTDAAPLTLRCENGHAFDANKRGYVNLVAANDRMTGDDAAMLDARDAFLGAGHYEPIRDALAAAVPSAAERIVDAGCGTGYYLAGVLGTAGNSDTRALGFDLSPEAVRRTVRATGSDGVVADTWRPLPLRDGCADAVITVFAPRNLPEFHRILRTDGRLIVVVPSGTHLRELRADGRALDVPADKAERLQEEASSLFDVIGVERVAYAMELDGAAVEHLLGMGPAARHREAASDGRSESVTASVDIVRLRRH</sequence>
<feature type="binding site" evidence="2">
    <location>
        <position position="186"/>
    </location>
    <ligand>
        <name>S-adenosyl-L-methionine</name>
        <dbReference type="ChEBI" id="CHEBI:59789"/>
    </ligand>
</feature>
<keyword evidence="5" id="KW-0489">Methyltransferase</keyword>
<feature type="binding site" evidence="2">
    <location>
        <position position="72"/>
    </location>
    <ligand>
        <name>S-adenosyl-L-methionine</name>
        <dbReference type="ChEBI" id="CHEBI:59789"/>
    </ligand>
</feature>
<reference evidence="5 6" key="1">
    <citation type="journal article" date="2018" name="J. Microbiol.">
        <title>Leifsonia flava sp. nov., a novel actinobacterium isolated from the rhizosphere of Aquilegia viridiflora.</title>
        <authorList>
            <person name="Cai Y."/>
            <person name="Tao W.Z."/>
            <person name="Ma Y.J."/>
            <person name="Cheng J."/>
            <person name="Zhang M.Y."/>
            <person name="Zhang Y.X."/>
        </authorList>
    </citation>
    <scope>NUCLEOTIDE SEQUENCE [LARGE SCALE GENOMIC DNA]</scope>
    <source>
        <strain evidence="5 6">SYP-B2174</strain>
    </source>
</reference>
<feature type="binding site" evidence="1">
    <location>
        <position position="29"/>
    </location>
    <ligand>
        <name>Zn(2+)</name>
        <dbReference type="ChEBI" id="CHEBI:29105"/>
    </ligand>
</feature>
<feature type="binding site" evidence="1">
    <location>
        <position position="33"/>
    </location>
    <ligand>
        <name>Zn(2+)</name>
        <dbReference type="ChEBI" id="CHEBI:29105"/>
    </ligand>
</feature>
<evidence type="ECO:0000259" key="4">
    <source>
        <dbReference type="Pfam" id="PF21302"/>
    </source>
</evidence>
<dbReference type="InterPro" id="IPR029063">
    <property type="entry name" value="SAM-dependent_MTases_sf"/>
</dbReference>
<dbReference type="GO" id="GO:0008757">
    <property type="term" value="F:S-adenosylmethionine-dependent methyltransferase activity"/>
    <property type="evidence" value="ECO:0007669"/>
    <property type="project" value="InterPro"/>
</dbReference>
<dbReference type="Proteomes" id="UP000298127">
    <property type="component" value="Unassembled WGS sequence"/>
</dbReference>